<feature type="compositionally biased region" description="Basic residues" evidence="1">
    <location>
        <begin position="1"/>
        <end position="11"/>
    </location>
</feature>
<keyword evidence="3" id="KW-1185">Reference proteome</keyword>
<feature type="region of interest" description="Disordered" evidence="1">
    <location>
        <begin position="1"/>
        <end position="32"/>
    </location>
</feature>
<dbReference type="Proteomes" id="UP000827138">
    <property type="component" value="Chromosome"/>
</dbReference>
<organism evidence="2 3">
    <name type="scientific">Streptomyces akebiae</name>
    <dbReference type="NCBI Taxonomy" id="2865673"/>
    <lineage>
        <taxon>Bacteria</taxon>
        <taxon>Bacillati</taxon>
        <taxon>Actinomycetota</taxon>
        <taxon>Actinomycetes</taxon>
        <taxon>Kitasatosporales</taxon>
        <taxon>Streptomycetaceae</taxon>
        <taxon>Streptomyces</taxon>
    </lineage>
</organism>
<protein>
    <submittedName>
        <fullName evidence="2">Uncharacterized protein</fullName>
    </submittedName>
</protein>
<name>A0ABX8XYZ4_9ACTN</name>
<evidence type="ECO:0000313" key="3">
    <source>
        <dbReference type="Proteomes" id="UP000827138"/>
    </source>
</evidence>
<sequence>MNSLARRRTARPSRTSVPHVRPKKYPGEGQLIKPKAGAAGSFGCRNAPVKFCTKGTRTTRLVPPTDR</sequence>
<accession>A0ABX8XYZ4</accession>
<evidence type="ECO:0000313" key="2">
    <source>
        <dbReference type="EMBL" id="QYX81022.1"/>
    </source>
</evidence>
<gene>
    <name evidence="2" type="ORF">K1J60_34785</name>
</gene>
<evidence type="ECO:0000256" key="1">
    <source>
        <dbReference type="SAM" id="MobiDB-lite"/>
    </source>
</evidence>
<dbReference type="EMBL" id="CP080647">
    <property type="protein sequence ID" value="QYX81022.1"/>
    <property type="molecule type" value="Genomic_DNA"/>
</dbReference>
<reference evidence="2 3" key="1">
    <citation type="submission" date="2021-08" db="EMBL/GenBank/DDBJ databases">
        <authorList>
            <person name="Ping M."/>
        </authorList>
    </citation>
    <scope>NUCLEOTIDE SEQUENCE [LARGE SCALE GENOMIC DNA]</scope>
    <source>
        <strain evidence="2 3">MG28</strain>
    </source>
</reference>
<proteinExistence type="predicted"/>
<dbReference type="RefSeq" id="WP_220649676.1">
    <property type="nucleotide sequence ID" value="NZ_CP080647.1"/>
</dbReference>